<dbReference type="SFLD" id="SFLDF00342">
    <property type="entry name" value="cyclic_dehypoxanthine_futalosi"/>
    <property type="match status" value="1"/>
</dbReference>
<evidence type="ECO:0000256" key="2">
    <source>
        <dbReference type="ARBA" id="ARBA00022485"/>
    </source>
</evidence>
<evidence type="ECO:0000256" key="3">
    <source>
        <dbReference type="ARBA" id="ARBA00022691"/>
    </source>
</evidence>
<keyword evidence="9" id="KW-1185">Reference proteome</keyword>
<reference evidence="8 9" key="1">
    <citation type="submission" date="2022-03" db="EMBL/GenBank/DDBJ databases">
        <title>Novel taxa within the pig intestine.</title>
        <authorList>
            <person name="Wylensek D."/>
            <person name="Bishof K."/>
            <person name="Afrizal A."/>
            <person name="Clavel T."/>
        </authorList>
    </citation>
    <scope>NUCLEOTIDE SEQUENCE [LARGE SCALE GENOMIC DNA]</scope>
    <source>
        <strain evidence="8 9">CLA-KB-P66</strain>
    </source>
</reference>
<accession>A0ABU4WFJ8</accession>
<dbReference type="InterPro" id="IPR007197">
    <property type="entry name" value="rSAM"/>
</dbReference>
<dbReference type="NCBIfam" id="TIGR00423">
    <property type="entry name" value="CofH family radical SAM protein"/>
    <property type="match status" value="1"/>
</dbReference>
<dbReference type="InterPro" id="IPR034405">
    <property type="entry name" value="F420"/>
</dbReference>
<dbReference type="Gene3D" id="3.20.20.70">
    <property type="entry name" value="Aldolase class I"/>
    <property type="match status" value="1"/>
</dbReference>
<dbReference type="PIRSF" id="PIRSF004762">
    <property type="entry name" value="CHP00423"/>
    <property type="match status" value="1"/>
</dbReference>
<feature type="domain" description="Radical SAM core" evidence="7">
    <location>
        <begin position="47"/>
        <end position="279"/>
    </location>
</feature>
<evidence type="ECO:0000256" key="6">
    <source>
        <dbReference type="ARBA" id="ARBA00023014"/>
    </source>
</evidence>
<dbReference type="PANTHER" id="PTHR43076:SF1">
    <property type="entry name" value="LIPOYL SYNTHASE 2"/>
    <property type="match status" value="1"/>
</dbReference>
<dbReference type="InterPro" id="IPR045567">
    <property type="entry name" value="CofH/MnqC-like_C"/>
</dbReference>
<dbReference type="Proteomes" id="UP001275932">
    <property type="component" value="Unassembled WGS sequence"/>
</dbReference>
<dbReference type="SFLD" id="SFLDG01389">
    <property type="entry name" value="menaquinone_synthsis_involved"/>
    <property type="match status" value="1"/>
</dbReference>
<keyword evidence="3" id="KW-0949">S-adenosyl-L-methionine</keyword>
<dbReference type="InterPro" id="IPR013785">
    <property type="entry name" value="Aldolase_TIM"/>
</dbReference>
<name>A0ABU4WFJ8_9BACT</name>
<organism evidence="8 9">
    <name type="scientific">Intestinicryptomonas porci</name>
    <dbReference type="NCBI Taxonomy" id="2926320"/>
    <lineage>
        <taxon>Bacteria</taxon>
        <taxon>Pseudomonadati</taxon>
        <taxon>Verrucomicrobiota</taxon>
        <taxon>Opitutia</taxon>
        <taxon>Opitutales</taxon>
        <taxon>Intestinicryptomonaceae</taxon>
        <taxon>Intestinicryptomonas</taxon>
    </lineage>
</organism>
<dbReference type="SFLD" id="SFLDS00029">
    <property type="entry name" value="Radical_SAM"/>
    <property type="match status" value="1"/>
</dbReference>
<keyword evidence="2" id="KW-0004">4Fe-4S</keyword>
<dbReference type="PANTHER" id="PTHR43076">
    <property type="entry name" value="FO SYNTHASE (COFH)"/>
    <property type="match status" value="1"/>
</dbReference>
<protein>
    <submittedName>
        <fullName evidence="8">Radical SAM protein</fullName>
    </submittedName>
</protein>
<evidence type="ECO:0000313" key="8">
    <source>
        <dbReference type="EMBL" id="MDX8415341.1"/>
    </source>
</evidence>
<comment type="cofactor">
    <cofactor evidence="1">
        <name>[4Fe-4S] cluster</name>
        <dbReference type="ChEBI" id="CHEBI:49883"/>
    </cofactor>
</comment>
<proteinExistence type="predicted"/>
<dbReference type="Pfam" id="PF04055">
    <property type="entry name" value="Radical_SAM"/>
    <property type="match status" value="1"/>
</dbReference>
<evidence type="ECO:0000256" key="1">
    <source>
        <dbReference type="ARBA" id="ARBA00001966"/>
    </source>
</evidence>
<dbReference type="InterPro" id="IPR020050">
    <property type="entry name" value="FO_synthase_su2"/>
</dbReference>
<sequence>MENLLKKVSENARITVEEALSLKDASIFDFARLAQARHRAMNLGNEVSYIVNRMINYSNDCFAKCKFCAYHARAGVIEKFFLTDDEILEIAKRSEENGAVQIMLQGGLSKDVSLDWACSILRKIKAQCPKMFLHVFSPSEIFVFARNANIGISECVRRLKEAGADSIPGAADMLVEKIRKDVSPLKTSVEEWKSVICALKENGMYSSATMTFGMGETFEDRLEHLNLVRDIQDELGVFKAFIAWPLAPENTRMSHIERVSAPEFLKTIALARIFLDNINVVQSGWLTEGMKVAELAIMMGSNDMGGVLMDEMVVKSAGIQNSTTALGMRKTIENAGKIPFARDGFYKKLRQ</sequence>
<keyword evidence="6" id="KW-0411">Iron-sulfur</keyword>
<evidence type="ECO:0000256" key="5">
    <source>
        <dbReference type="ARBA" id="ARBA00023004"/>
    </source>
</evidence>
<dbReference type="InterPro" id="IPR006638">
    <property type="entry name" value="Elp3/MiaA/NifB-like_rSAM"/>
</dbReference>
<dbReference type="EMBL" id="JALBUT010000004">
    <property type="protein sequence ID" value="MDX8415341.1"/>
    <property type="molecule type" value="Genomic_DNA"/>
</dbReference>
<dbReference type="Pfam" id="PF19288">
    <property type="entry name" value="CofH_C"/>
    <property type="match status" value="1"/>
</dbReference>
<dbReference type="SMART" id="SM00729">
    <property type="entry name" value="Elp3"/>
    <property type="match status" value="1"/>
</dbReference>
<dbReference type="SUPFAM" id="SSF102114">
    <property type="entry name" value="Radical SAM enzymes"/>
    <property type="match status" value="1"/>
</dbReference>
<gene>
    <name evidence="8" type="ORF">MOX91_03995</name>
</gene>
<comment type="caution">
    <text evidence="8">The sequence shown here is derived from an EMBL/GenBank/DDBJ whole genome shotgun (WGS) entry which is preliminary data.</text>
</comment>
<keyword evidence="4" id="KW-0479">Metal-binding</keyword>
<dbReference type="RefSeq" id="WP_370396788.1">
    <property type="nucleotide sequence ID" value="NZ_JALBUT010000004.1"/>
</dbReference>
<evidence type="ECO:0000259" key="7">
    <source>
        <dbReference type="PROSITE" id="PS51918"/>
    </source>
</evidence>
<evidence type="ECO:0000256" key="4">
    <source>
        <dbReference type="ARBA" id="ARBA00022723"/>
    </source>
</evidence>
<dbReference type="PROSITE" id="PS51918">
    <property type="entry name" value="RADICAL_SAM"/>
    <property type="match status" value="1"/>
</dbReference>
<dbReference type="InterPro" id="IPR058240">
    <property type="entry name" value="rSAM_sf"/>
</dbReference>
<dbReference type="SFLD" id="SFLDG01064">
    <property type="entry name" value="F420__menaquinone_cofactor_bio"/>
    <property type="match status" value="1"/>
</dbReference>
<evidence type="ECO:0000313" key="9">
    <source>
        <dbReference type="Proteomes" id="UP001275932"/>
    </source>
</evidence>
<keyword evidence="5" id="KW-0408">Iron</keyword>